<comment type="caution">
    <text evidence="1">The sequence shown here is derived from an EMBL/GenBank/DDBJ whole genome shotgun (WGS) entry which is preliminary data.</text>
</comment>
<organism evidence="1 2">
    <name type="scientific">Araneus ventricosus</name>
    <name type="common">Orbweaver spider</name>
    <name type="synonym">Epeira ventricosa</name>
    <dbReference type="NCBI Taxonomy" id="182803"/>
    <lineage>
        <taxon>Eukaryota</taxon>
        <taxon>Metazoa</taxon>
        <taxon>Ecdysozoa</taxon>
        <taxon>Arthropoda</taxon>
        <taxon>Chelicerata</taxon>
        <taxon>Arachnida</taxon>
        <taxon>Araneae</taxon>
        <taxon>Araneomorphae</taxon>
        <taxon>Entelegynae</taxon>
        <taxon>Araneoidea</taxon>
        <taxon>Araneidae</taxon>
        <taxon>Araneus</taxon>
    </lineage>
</organism>
<dbReference type="Proteomes" id="UP000499080">
    <property type="component" value="Unassembled WGS sequence"/>
</dbReference>
<keyword evidence="2" id="KW-1185">Reference proteome</keyword>
<protein>
    <submittedName>
        <fullName evidence="1">Uncharacterized protein</fullName>
    </submittedName>
</protein>
<evidence type="ECO:0000313" key="1">
    <source>
        <dbReference type="EMBL" id="GBN02787.1"/>
    </source>
</evidence>
<sequence>MRGPFVTYLRRFSLCSRGRCVCCDKDDLDHNATDCPVTKPFHFIEPSAENLSTWCENIVQNKSSLARLMNITKILHECRRDIIMD</sequence>
<evidence type="ECO:0000313" key="2">
    <source>
        <dbReference type="Proteomes" id="UP000499080"/>
    </source>
</evidence>
<dbReference type="AlphaFoldDB" id="A0A4Y2KMG1"/>
<dbReference type="EMBL" id="BGPR01004732">
    <property type="protein sequence ID" value="GBN02787.1"/>
    <property type="molecule type" value="Genomic_DNA"/>
</dbReference>
<reference evidence="1 2" key="1">
    <citation type="journal article" date="2019" name="Sci. Rep.">
        <title>Orb-weaving spider Araneus ventricosus genome elucidates the spidroin gene catalogue.</title>
        <authorList>
            <person name="Kono N."/>
            <person name="Nakamura H."/>
            <person name="Ohtoshi R."/>
            <person name="Moran D.A.P."/>
            <person name="Shinohara A."/>
            <person name="Yoshida Y."/>
            <person name="Fujiwara M."/>
            <person name="Mori M."/>
            <person name="Tomita M."/>
            <person name="Arakawa K."/>
        </authorList>
    </citation>
    <scope>NUCLEOTIDE SEQUENCE [LARGE SCALE GENOMIC DNA]</scope>
</reference>
<accession>A0A4Y2KMG1</accession>
<proteinExistence type="predicted"/>
<name>A0A4Y2KMG1_ARAVE</name>
<gene>
    <name evidence="1" type="ORF">AVEN_20881_1</name>
</gene>